<accession>A0ABR6VI22</accession>
<dbReference type="InterPro" id="IPR036152">
    <property type="entry name" value="Asp/glu_Ase-like_sf"/>
</dbReference>
<dbReference type="CDD" id="cd08964">
    <property type="entry name" value="L-asparaginase_II"/>
    <property type="match status" value="1"/>
</dbReference>
<dbReference type="Pfam" id="PF17763">
    <property type="entry name" value="Asparaginase_C"/>
    <property type="match status" value="1"/>
</dbReference>
<dbReference type="Gene3D" id="3.40.50.40">
    <property type="match status" value="1"/>
</dbReference>
<dbReference type="SMART" id="SM00870">
    <property type="entry name" value="Asparaginase"/>
    <property type="match status" value="1"/>
</dbReference>
<dbReference type="PIRSF" id="PIRSF500176">
    <property type="entry name" value="L_ASNase"/>
    <property type="match status" value="1"/>
</dbReference>
<proteinExistence type="inferred from homology"/>
<sequence>MKSRIYIIGCGGTIAGRAGAADELLGYQAGEVSVAELIASVPALAEYASIAGEQYCNIDSSSMTEELLTGLSARIQAVADRDDVDGIVVTHGTDSMDETAYFLNLTVHTHKPIVIVGAMRPATAISADGPLNLLEAVRLAACPEAGDYGVLQLMNSSICAARYVEKTDTTHVHAFSDGQLGYVGFMQDGVPVFYQKPLRKHTYTSEWTCQAGKRLPAVWIIYCHIGMSEDLIEAALAAHVEGLVFCGFGHGNLPLYLKEGLEKALGQGVVVVRATRASGGIVSPVPQWPGVVGADNLSPQKARLLLQLILEKTHDPEAVQQYFQLY</sequence>
<keyword evidence="2" id="KW-0378">Hydrolase</keyword>
<dbReference type="InterPro" id="IPR006034">
    <property type="entry name" value="Asparaginase/glutaminase-like"/>
</dbReference>
<dbReference type="NCBIfam" id="TIGR00520">
    <property type="entry name" value="asnASE_II"/>
    <property type="match status" value="1"/>
</dbReference>
<evidence type="ECO:0000256" key="2">
    <source>
        <dbReference type="ARBA" id="ARBA00022801"/>
    </source>
</evidence>
<evidence type="ECO:0000313" key="7">
    <source>
        <dbReference type="Proteomes" id="UP000606870"/>
    </source>
</evidence>
<dbReference type="PRINTS" id="PR00139">
    <property type="entry name" value="ASNGLNASE"/>
</dbReference>
<evidence type="ECO:0000256" key="3">
    <source>
        <dbReference type="RuleBase" id="RU004456"/>
    </source>
</evidence>
<dbReference type="PANTHER" id="PTHR11707:SF28">
    <property type="entry name" value="60 KDA LYSOPHOSPHOLIPASE"/>
    <property type="match status" value="1"/>
</dbReference>
<dbReference type="PIRSF" id="PIRSF001220">
    <property type="entry name" value="L-ASNase_gatD"/>
    <property type="match status" value="1"/>
</dbReference>
<gene>
    <name evidence="6" type="ORF">H8J70_05685</name>
</gene>
<dbReference type="PROSITE" id="PS51732">
    <property type="entry name" value="ASN_GLN_ASE_3"/>
    <property type="match status" value="1"/>
</dbReference>
<dbReference type="EMBL" id="JACOGK010000013">
    <property type="protein sequence ID" value="MBC3536738.1"/>
    <property type="molecule type" value="Genomic_DNA"/>
</dbReference>
<feature type="domain" description="L-asparaginase N-terminal" evidence="4">
    <location>
        <begin position="4"/>
        <end position="197"/>
    </location>
</feature>
<dbReference type="RefSeq" id="WP_186502893.1">
    <property type="nucleotide sequence ID" value="NZ_JACOGK010000013.1"/>
</dbReference>
<organism evidence="6 7">
    <name type="scientific">Megasphaera hominis</name>
    <dbReference type="NCBI Taxonomy" id="159836"/>
    <lineage>
        <taxon>Bacteria</taxon>
        <taxon>Bacillati</taxon>
        <taxon>Bacillota</taxon>
        <taxon>Negativicutes</taxon>
        <taxon>Veillonellales</taxon>
        <taxon>Veillonellaceae</taxon>
        <taxon>Megasphaera</taxon>
    </lineage>
</organism>
<reference evidence="6 7" key="1">
    <citation type="submission" date="2020-08" db="EMBL/GenBank/DDBJ databases">
        <authorList>
            <person name="Liu C."/>
            <person name="Sun Q."/>
        </authorList>
    </citation>
    <scope>NUCLEOTIDE SEQUENCE [LARGE SCALE GENOMIC DNA]</scope>
    <source>
        <strain evidence="6 7">NSJ-59</strain>
    </source>
</reference>
<evidence type="ECO:0000313" key="6">
    <source>
        <dbReference type="EMBL" id="MBC3536738.1"/>
    </source>
</evidence>
<comment type="similarity">
    <text evidence="1 3">Belongs to the asparaginase 1 family.</text>
</comment>
<dbReference type="Proteomes" id="UP000606870">
    <property type="component" value="Unassembled WGS sequence"/>
</dbReference>
<keyword evidence="7" id="KW-1185">Reference proteome</keyword>
<feature type="domain" description="Asparaginase/glutaminase C-terminal" evidence="5">
    <location>
        <begin position="218"/>
        <end position="323"/>
    </location>
</feature>
<comment type="caution">
    <text evidence="6">The sequence shown here is derived from an EMBL/GenBank/DDBJ whole genome shotgun (WGS) entry which is preliminary data.</text>
</comment>
<dbReference type="InterPro" id="IPR027474">
    <property type="entry name" value="L-asparaginase_N"/>
</dbReference>
<name>A0ABR6VI22_9FIRM</name>
<dbReference type="Gene3D" id="3.40.50.1170">
    <property type="entry name" value="L-asparaginase, N-terminal domain"/>
    <property type="match status" value="1"/>
</dbReference>
<dbReference type="PANTHER" id="PTHR11707">
    <property type="entry name" value="L-ASPARAGINASE"/>
    <property type="match status" value="1"/>
</dbReference>
<dbReference type="SUPFAM" id="SSF53774">
    <property type="entry name" value="Glutaminase/Asparaginase"/>
    <property type="match status" value="1"/>
</dbReference>
<dbReference type="InterPro" id="IPR040919">
    <property type="entry name" value="Asparaginase_C"/>
</dbReference>
<dbReference type="InterPro" id="IPR037152">
    <property type="entry name" value="L-asparaginase_N_sf"/>
</dbReference>
<evidence type="ECO:0000256" key="1">
    <source>
        <dbReference type="ARBA" id="ARBA00010518"/>
    </source>
</evidence>
<evidence type="ECO:0000259" key="5">
    <source>
        <dbReference type="Pfam" id="PF17763"/>
    </source>
</evidence>
<protein>
    <submittedName>
        <fullName evidence="6">Asparaginase</fullName>
    </submittedName>
</protein>
<dbReference type="InterPro" id="IPR027473">
    <property type="entry name" value="L-asparaginase_C"/>
</dbReference>
<dbReference type="InterPro" id="IPR004550">
    <property type="entry name" value="AsnASE_II"/>
</dbReference>
<dbReference type="Pfam" id="PF00710">
    <property type="entry name" value="Asparaginase"/>
    <property type="match status" value="1"/>
</dbReference>
<evidence type="ECO:0000259" key="4">
    <source>
        <dbReference type="Pfam" id="PF00710"/>
    </source>
</evidence>